<gene>
    <name evidence="1" type="ORF">NCTC7688_02139</name>
</gene>
<protein>
    <submittedName>
        <fullName evidence="1">Uncharacterized protein</fullName>
    </submittedName>
</protein>
<accession>A0A380HPR4</accession>
<dbReference type="AlphaFoldDB" id="A0A380HPR4"/>
<dbReference type="Proteomes" id="UP000254707">
    <property type="component" value="Unassembled WGS sequence"/>
</dbReference>
<proteinExistence type="predicted"/>
<dbReference type="EMBL" id="UHED01000001">
    <property type="protein sequence ID" value="SUM83639.1"/>
    <property type="molecule type" value="Genomic_DNA"/>
</dbReference>
<sequence length="76" mass="8245">MKLLNIFSLICSIFIGMIIIYGVVMMVGDALGITTFNNQLLIVGLSLVLLSGLLGKSKPRLSTFVLFIGFIIVIIN</sequence>
<dbReference type="RefSeq" id="WP_011303563.1">
    <property type="nucleotide sequence ID" value="NZ_CAXOKG010000003.1"/>
</dbReference>
<reference evidence="1 2" key="1">
    <citation type="submission" date="2018-06" db="EMBL/GenBank/DDBJ databases">
        <authorList>
            <consortium name="Pathogen Informatics"/>
            <person name="Doyle S."/>
        </authorList>
    </citation>
    <scope>NUCLEOTIDE SEQUENCE [LARGE SCALE GENOMIC DNA]</scope>
    <source>
        <strain evidence="1 2">NCTC7688</strain>
    </source>
</reference>
<dbReference type="GeneID" id="3615048"/>
<organism evidence="1 2">
    <name type="scientific">Staphylococcus saprophyticus</name>
    <dbReference type="NCBI Taxonomy" id="29385"/>
    <lineage>
        <taxon>Bacteria</taxon>
        <taxon>Bacillati</taxon>
        <taxon>Bacillota</taxon>
        <taxon>Bacilli</taxon>
        <taxon>Bacillales</taxon>
        <taxon>Staphylococcaceae</taxon>
        <taxon>Staphylococcus</taxon>
    </lineage>
</organism>
<evidence type="ECO:0000313" key="1">
    <source>
        <dbReference type="EMBL" id="SUM83639.1"/>
    </source>
</evidence>
<evidence type="ECO:0000313" key="2">
    <source>
        <dbReference type="Proteomes" id="UP000254707"/>
    </source>
</evidence>
<name>A0A380HPR4_STASA</name>